<dbReference type="RefSeq" id="WP_330932179.1">
    <property type="nucleotide sequence ID" value="NZ_CP119075.1"/>
</dbReference>
<dbReference type="AlphaFoldDB" id="A0AAE9ZW61"/>
<dbReference type="Gene3D" id="3.40.50.2000">
    <property type="entry name" value="Glycogen Phosphorylase B"/>
    <property type="match status" value="2"/>
</dbReference>
<evidence type="ECO:0000256" key="2">
    <source>
        <dbReference type="ARBA" id="ARBA00022679"/>
    </source>
</evidence>
<keyword evidence="2 4" id="KW-0808">Transferase</keyword>
<dbReference type="GO" id="GO:0016757">
    <property type="term" value="F:glycosyltransferase activity"/>
    <property type="evidence" value="ECO:0007669"/>
    <property type="project" value="UniProtKB-KW"/>
</dbReference>
<dbReference type="SUPFAM" id="SSF53756">
    <property type="entry name" value="UDP-Glycosyltransferase/glycogen phosphorylase"/>
    <property type="match status" value="1"/>
</dbReference>
<reference evidence="4" key="1">
    <citation type="submission" date="2023-03" db="EMBL/GenBank/DDBJ databases">
        <title>Lomoglobus Profundus gen. nov., sp. nov., a novel member of the phylum Verrucomicrobia, isolated from deep-marine sediment of South China Sea.</title>
        <authorList>
            <person name="Ahmad T."/>
            <person name="Ishaq S.E."/>
            <person name="Wang F."/>
        </authorList>
    </citation>
    <scope>NUCLEOTIDE SEQUENCE</scope>
    <source>
        <strain evidence="4">LMO-M01</strain>
    </source>
</reference>
<evidence type="ECO:0000259" key="3">
    <source>
        <dbReference type="Pfam" id="PF13439"/>
    </source>
</evidence>
<protein>
    <submittedName>
        <fullName evidence="4">Glycosyltransferase</fullName>
        <ecNumber evidence="4">2.4.-.-</ecNumber>
    </submittedName>
</protein>
<evidence type="ECO:0000313" key="5">
    <source>
        <dbReference type="Proteomes" id="UP001218638"/>
    </source>
</evidence>
<keyword evidence="5" id="KW-1185">Reference proteome</keyword>
<accession>A0AAE9ZW61</accession>
<dbReference type="EMBL" id="CP119075">
    <property type="protein sequence ID" value="WED65247.1"/>
    <property type="molecule type" value="Genomic_DNA"/>
</dbReference>
<feature type="domain" description="Glycosyltransferase subfamily 4-like N-terminal" evidence="3">
    <location>
        <begin position="20"/>
        <end position="169"/>
    </location>
</feature>
<proteinExistence type="predicted"/>
<dbReference type="PANTHER" id="PTHR12526">
    <property type="entry name" value="GLYCOSYLTRANSFERASE"/>
    <property type="match status" value="1"/>
</dbReference>
<organism evidence="4 5">
    <name type="scientific">Synoicihabitans lomoniglobus</name>
    <dbReference type="NCBI Taxonomy" id="2909285"/>
    <lineage>
        <taxon>Bacteria</taxon>
        <taxon>Pseudomonadati</taxon>
        <taxon>Verrucomicrobiota</taxon>
        <taxon>Opitutia</taxon>
        <taxon>Opitutales</taxon>
        <taxon>Opitutaceae</taxon>
        <taxon>Synoicihabitans</taxon>
    </lineage>
</organism>
<dbReference type="KEGG" id="slom:PXH66_00060"/>
<evidence type="ECO:0000313" key="4">
    <source>
        <dbReference type="EMBL" id="WED65247.1"/>
    </source>
</evidence>
<gene>
    <name evidence="4" type="ORF">PXH66_00060</name>
</gene>
<dbReference type="Pfam" id="PF13439">
    <property type="entry name" value="Glyco_transf_4"/>
    <property type="match status" value="1"/>
</dbReference>
<dbReference type="EC" id="2.4.-.-" evidence="4"/>
<dbReference type="PANTHER" id="PTHR12526:SF510">
    <property type="entry name" value="D-INOSITOL 3-PHOSPHATE GLYCOSYLTRANSFERASE"/>
    <property type="match status" value="1"/>
</dbReference>
<name>A0AAE9ZW61_9BACT</name>
<keyword evidence="1 4" id="KW-0328">Glycosyltransferase</keyword>
<dbReference type="Pfam" id="PF13692">
    <property type="entry name" value="Glyco_trans_1_4"/>
    <property type="match status" value="1"/>
</dbReference>
<dbReference type="InterPro" id="IPR028098">
    <property type="entry name" value="Glyco_trans_4-like_N"/>
</dbReference>
<sequence length="383" mass="41328">MRPPTRLPRVLHVVSHLALGGAERVALTLIKSLRSEYEGAVYAVRGLADGDTGRALERELAAQGVLLMCGRRIGMRFGGMVISGFGLAKAVRQFEPDIIHLHTEIPEAAYAVMTAVYPSFRHIPVVRTIHNAVFWDFAPPLARWCNRRLAGAYCAAVSQGAADALAALRRRTGAAPPPEPTILIRNGLPLPETTRRAPREVGAQIELGFGGRLEPQKGADLLPAVLAQTRLPAGRTARLRVFGSGDLAGVVLALADQPPAGWTVELHAPVADFRQRLREFDLLLLPSRFEGLPLVAIEAALAGLPIVATRAPGTVEALPGDHPWMARPGDAVDYARVLTTALADEPSWPTAAVAAREFAEARFTADVMAAGYRDLYQRVWAKR</sequence>
<evidence type="ECO:0000256" key="1">
    <source>
        <dbReference type="ARBA" id="ARBA00022676"/>
    </source>
</evidence>
<dbReference type="Proteomes" id="UP001218638">
    <property type="component" value="Chromosome"/>
</dbReference>